<dbReference type="GO" id="GO:0005524">
    <property type="term" value="F:ATP binding"/>
    <property type="evidence" value="ECO:0007669"/>
    <property type="project" value="UniProtKB-UniRule"/>
</dbReference>
<keyword evidence="2" id="KW-0963">Cytoplasm</keyword>
<feature type="compositionally biased region" description="Polar residues" evidence="11">
    <location>
        <begin position="496"/>
        <end position="511"/>
    </location>
</feature>
<dbReference type="PROSITE" id="PS50067">
    <property type="entry name" value="KINESIN_MOTOR_2"/>
    <property type="match status" value="1"/>
</dbReference>
<dbReference type="InterPro" id="IPR001752">
    <property type="entry name" value="Kinesin_motor_dom"/>
</dbReference>
<dbReference type="GO" id="GO:0007019">
    <property type="term" value="P:microtubule depolymerization"/>
    <property type="evidence" value="ECO:0007669"/>
    <property type="project" value="TreeGrafter"/>
</dbReference>
<dbReference type="Pfam" id="PF00225">
    <property type="entry name" value="Kinesin"/>
    <property type="match status" value="1"/>
</dbReference>
<feature type="compositionally biased region" description="Basic and acidic residues" evidence="11">
    <location>
        <begin position="512"/>
        <end position="528"/>
    </location>
</feature>
<evidence type="ECO:0000256" key="10">
    <source>
        <dbReference type="RuleBase" id="RU000394"/>
    </source>
</evidence>
<feature type="domain" description="Kinesin motor" evidence="12">
    <location>
        <begin position="158"/>
        <end position="489"/>
    </location>
</feature>
<feature type="compositionally biased region" description="Polar residues" evidence="11">
    <location>
        <begin position="555"/>
        <end position="573"/>
    </location>
</feature>
<feature type="region of interest" description="Disordered" evidence="11">
    <location>
        <begin position="64"/>
        <end position="96"/>
    </location>
</feature>
<evidence type="ECO:0000313" key="13">
    <source>
        <dbReference type="EMBL" id="KAK4526977.1"/>
    </source>
</evidence>
<dbReference type="InterPro" id="IPR027417">
    <property type="entry name" value="P-loop_NTPase"/>
</dbReference>
<evidence type="ECO:0000313" key="14">
    <source>
        <dbReference type="Proteomes" id="UP001300502"/>
    </source>
</evidence>
<evidence type="ECO:0000259" key="12">
    <source>
        <dbReference type="PROSITE" id="PS50067"/>
    </source>
</evidence>
<evidence type="ECO:0000256" key="4">
    <source>
        <dbReference type="ARBA" id="ARBA00022741"/>
    </source>
</evidence>
<dbReference type="PROSITE" id="PS00411">
    <property type="entry name" value="KINESIN_MOTOR_1"/>
    <property type="match status" value="1"/>
</dbReference>
<dbReference type="AlphaFoldDB" id="A0AAV9IHN8"/>
<organism evidence="13 14">
    <name type="scientific">Galdieria yellowstonensis</name>
    <dbReference type="NCBI Taxonomy" id="3028027"/>
    <lineage>
        <taxon>Eukaryota</taxon>
        <taxon>Rhodophyta</taxon>
        <taxon>Bangiophyceae</taxon>
        <taxon>Galdieriales</taxon>
        <taxon>Galdieriaceae</taxon>
        <taxon>Galdieria</taxon>
    </lineage>
</organism>
<dbReference type="PANTHER" id="PTHR47971:SF8">
    <property type="entry name" value="KINESIN-LIKE PROTEIN"/>
    <property type="match status" value="1"/>
</dbReference>
<evidence type="ECO:0000256" key="1">
    <source>
        <dbReference type="ARBA" id="ARBA00004245"/>
    </source>
</evidence>
<dbReference type="InterPro" id="IPR036961">
    <property type="entry name" value="Kinesin_motor_dom_sf"/>
</dbReference>
<feature type="compositionally biased region" description="Polar residues" evidence="11">
    <location>
        <begin position="671"/>
        <end position="690"/>
    </location>
</feature>
<evidence type="ECO:0000256" key="9">
    <source>
        <dbReference type="PROSITE-ProRule" id="PRU00283"/>
    </source>
</evidence>
<dbReference type="EMBL" id="JANCYU010000046">
    <property type="protein sequence ID" value="KAK4526977.1"/>
    <property type="molecule type" value="Genomic_DNA"/>
</dbReference>
<proteinExistence type="inferred from homology"/>
<keyword evidence="7" id="KW-0206">Cytoskeleton</keyword>
<feature type="compositionally biased region" description="Polar residues" evidence="11">
    <location>
        <begin position="64"/>
        <end position="81"/>
    </location>
</feature>
<sequence length="808" mass="91283">MVEKVKELLRSVGASHLYPKLEELGVDEYSFFHLTPSDLSLIGIKDEQQQALLLQLISKQQRQQSPYSSDIPSTNYHSNNNVGGGMDKLGFSSPTKQVKKNKADRFSLLPKALGSEDNLDSVTRKNSKHRHSCSVPNWKKVMNEMEQPNGTTEEVSSRIVVCVRKRPLSKKERSKNDADVISTVNNTLQVFEPKLKVDLTKYTEVHEFSFDKIFNEESNNMTVYKSCAQPLVFAFFKGCKVTCFAYGQTGAGKTYTMMGTNEEPGLYALALEDIFRLKAKPEYSHLGVYISFFEIYGAKLFDLLNGRKRIECREDAKQRVRIIGLEQRFCTSVQDVFEILEQGAQARSTGSTGANADSSRSHAILQIVLKYNEDGMKNEEDPDYTFGKLSFIDLAGSERAADTTHSDRQTRMEGAEINKSLLALKECIRALDQNQHHTPFRGSKLTLVLKDSFVSVDSRTVMIANVSPSASNCEHTLNTLRYADRVKELRKDSSGSRRQSCVFSASSMDSNQGHEEEAYEEEHKKQQQEEETTTNIPKKKVGKDHLSMDHHQGVVTRSASRGNEDQTSSSSSWRQKREISKSLIPPLTKKLLKEDDSRAVENGSLAMTDNNNNNNNNNRSTRSSRLSMIPKPSFHRRKSISSYMTEDHSKGFSSVDRANYEEGIGRPPSLIHSQHSQASMTSTETRSQSKQSKELASHLPHALASCNNHSMNDHPLSRRHSLLLSSSSQPPSVIDKTDIEENLVMAHRQHIDDTMELVKQEMALLQMVDHPNSCFEEYVDKLGLQLEKKLKGIRMLRDKLLDYRNAMK</sequence>
<dbReference type="InterPro" id="IPR013761">
    <property type="entry name" value="SAM/pointed_sf"/>
</dbReference>
<dbReference type="InterPro" id="IPR027640">
    <property type="entry name" value="Kinesin-like_fam"/>
</dbReference>
<feature type="compositionally biased region" description="Basic and acidic residues" evidence="11">
    <location>
        <begin position="543"/>
        <end position="552"/>
    </location>
</feature>
<dbReference type="Gene3D" id="1.10.150.50">
    <property type="entry name" value="Transcription Factor, Ets-1"/>
    <property type="match status" value="1"/>
</dbReference>
<comment type="subcellular location">
    <subcellularLocation>
        <location evidence="1">Cytoplasm</location>
        <location evidence="1">Cytoskeleton</location>
    </subcellularLocation>
</comment>
<feature type="binding site" evidence="9">
    <location>
        <begin position="247"/>
        <end position="254"/>
    </location>
    <ligand>
        <name>ATP</name>
        <dbReference type="ChEBI" id="CHEBI:30616"/>
    </ligand>
</feature>
<evidence type="ECO:0000256" key="3">
    <source>
        <dbReference type="ARBA" id="ARBA00022701"/>
    </source>
</evidence>
<comment type="similarity">
    <text evidence="8">Belongs to the TRAFAC class myosin-kinesin ATPase superfamily. Kinesin family. KIN-13 subfamily.</text>
</comment>
<dbReference type="SUPFAM" id="SSF47769">
    <property type="entry name" value="SAM/Pointed domain"/>
    <property type="match status" value="1"/>
</dbReference>
<dbReference type="GO" id="GO:0008017">
    <property type="term" value="F:microtubule binding"/>
    <property type="evidence" value="ECO:0007669"/>
    <property type="project" value="InterPro"/>
</dbReference>
<dbReference type="Gene3D" id="3.40.850.10">
    <property type="entry name" value="Kinesin motor domain"/>
    <property type="match status" value="1"/>
</dbReference>
<dbReference type="FunFam" id="3.40.850.10:FF:000012">
    <property type="entry name" value="Kinesin-like protein"/>
    <property type="match status" value="1"/>
</dbReference>
<dbReference type="Proteomes" id="UP001300502">
    <property type="component" value="Unassembled WGS sequence"/>
</dbReference>
<dbReference type="GO" id="GO:0003777">
    <property type="term" value="F:microtubule motor activity"/>
    <property type="evidence" value="ECO:0007669"/>
    <property type="project" value="InterPro"/>
</dbReference>
<keyword evidence="3 10" id="KW-0493">Microtubule</keyword>
<feature type="region of interest" description="Disordered" evidence="11">
    <location>
        <begin position="489"/>
        <end position="699"/>
    </location>
</feature>
<dbReference type="GO" id="GO:0007018">
    <property type="term" value="P:microtubule-based movement"/>
    <property type="evidence" value="ECO:0007669"/>
    <property type="project" value="InterPro"/>
</dbReference>
<evidence type="ECO:0000256" key="7">
    <source>
        <dbReference type="ARBA" id="ARBA00023212"/>
    </source>
</evidence>
<dbReference type="PANTHER" id="PTHR47971">
    <property type="entry name" value="KINESIN-RELATED PROTEIN 6"/>
    <property type="match status" value="1"/>
</dbReference>
<keyword evidence="5 9" id="KW-0067">ATP-binding</keyword>
<comment type="caution">
    <text evidence="13">The sequence shown here is derived from an EMBL/GenBank/DDBJ whole genome shotgun (WGS) entry which is preliminary data.</text>
</comment>
<evidence type="ECO:0000256" key="8">
    <source>
        <dbReference type="ARBA" id="ARBA00061030"/>
    </source>
</evidence>
<gene>
    <name evidence="13" type="ORF">GAYE_SCF31G4898</name>
</gene>
<dbReference type="PRINTS" id="PR00380">
    <property type="entry name" value="KINESINHEAVY"/>
</dbReference>
<evidence type="ECO:0000256" key="5">
    <source>
        <dbReference type="ARBA" id="ARBA00022840"/>
    </source>
</evidence>
<dbReference type="SUPFAM" id="SSF52540">
    <property type="entry name" value="P-loop containing nucleoside triphosphate hydrolases"/>
    <property type="match status" value="1"/>
</dbReference>
<keyword evidence="14" id="KW-1185">Reference proteome</keyword>
<dbReference type="GO" id="GO:0005874">
    <property type="term" value="C:microtubule"/>
    <property type="evidence" value="ECO:0007669"/>
    <property type="project" value="UniProtKB-KW"/>
</dbReference>
<reference evidence="13 14" key="1">
    <citation type="submission" date="2022-07" db="EMBL/GenBank/DDBJ databases">
        <title>Genome-wide signatures of adaptation to extreme environments.</title>
        <authorList>
            <person name="Cho C.H."/>
            <person name="Yoon H.S."/>
        </authorList>
    </citation>
    <scope>NUCLEOTIDE SEQUENCE [LARGE SCALE GENOMIC DNA]</scope>
    <source>
        <strain evidence="13 14">108.79 E11</strain>
    </source>
</reference>
<protein>
    <recommendedName>
        <fullName evidence="10">Kinesin-like protein</fullName>
    </recommendedName>
</protein>
<name>A0AAV9IHN8_9RHOD</name>
<dbReference type="InterPro" id="IPR019821">
    <property type="entry name" value="Kinesin_motor_CS"/>
</dbReference>
<keyword evidence="4 9" id="KW-0547">Nucleotide-binding</keyword>
<evidence type="ECO:0000256" key="11">
    <source>
        <dbReference type="SAM" id="MobiDB-lite"/>
    </source>
</evidence>
<keyword evidence="6 9" id="KW-0505">Motor protein</keyword>
<dbReference type="CDD" id="cd01367">
    <property type="entry name" value="KISc_KIF2_like"/>
    <property type="match status" value="1"/>
</dbReference>
<evidence type="ECO:0000256" key="6">
    <source>
        <dbReference type="ARBA" id="ARBA00023175"/>
    </source>
</evidence>
<evidence type="ECO:0000256" key="2">
    <source>
        <dbReference type="ARBA" id="ARBA00022490"/>
    </source>
</evidence>
<accession>A0AAV9IHN8</accession>
<dbReference type="SMART" id="SM00129">
    <property type="entry name" value="KISc"/>
    <property type="match status" value="1"/>
</dbReference>